<dbReference type="Gene3D" id="1.10.630.10">
    <property type="entry name" value="Cytochrome P450"/>
    <property type="match status" value="2"/>
</dbReference>
<reference evidence="13" key="1">
    <citation type="submission" date="2020-03" db="EMBL/GenBank/DDBJ databases">
        <title>Castanea mollissima Vanexum genome sequencing.</title>
        <authorList>
            <person name="Staton M."/>
        </authorList>
    </citation>
    <scope>NUCLEOTIDE SEQUENCE</scope>
    <source>
        <tissue evidence="13">Leaf</tissue>
    </source>
</reference>
<dbReference type="PRINTS" id="PR00385">
    <property type="entry name" value="P450"/>
</dbReference>
<dbReference type="GO" id="GO:0004497">
    <property type="term" value="F:monooxygenase activity"/>
    <property type="evidence" value="ECO:0007669"/>
    <property type="project" value="UniProtKB-KW"/>
</dbReference>
<dbReference type="InterPro" id="IPR036396">
    <property type="entry name" value="Cyt_P450_sf"/>
</dbReference>
<dbReference type="InterPro" id="IPR001128">
    <property type="entry name" value="Cyt_P450"/>
</dbReference>
<comment type="cofactor">
    <cofactor evidence="11">
        <name>heme</name>
        <dbReference type="ChEBI" id="CHEBI:30413"/>
    </cofactor>
</comment>
<dbReference type="PRINTS" id="PR00463">
    <property type="entry name" value="EP450I"/>
</dbReference>
<evidence type="ECO:0000256" key="1">
    <source>
        <dbReference type="ARBA" id="ARBA00004167"/>
    </source>
</evidence>
<dbReference type="OrthoDB" id="1470350at2759"/>
<dbReference type="InterPro" id="IPR017972">
    <property type="entry name" value="Cyt_P450_CS"/>
</dbReference>
<dbReference type="GO" id="GO:0016705">
    <property type="term" value="F:oxidoreductase activity, acting on paired donors, with incorporation or reduction of molecular oxygen"/>
    <property type="evidence" value="ECO:0007669"/>
    <property type="project" value="InterPro"/>
</dbReference>
<keyword evidence="3 11" id="KW-0349">Heme</keyword>
<keyword evidence="10" id="KW-0472">Membrane</keyword>
<name>A0A8J4QV16_9ROSI</name>
<evidence type="ECO:0008006" key="15">
    <source>
        <dbReference type="Google" id="ProtNLM"/>
    </source>
</evidence>
<proteinExistence type="inferred from homology"/>
<dbReference type="Proteomes" id="UP000737018">
    <property type="component" value="Unassembled WGS sequence"/>
</dbReference>
<dbReference type="AlphaFoldDB" id="A0A8J4QV16"/>
<evidence type="ECO:0000256" key="3">
    <source>
        <dbReference type="ARBA" id="ARBA00022617"/>
    </source>
</evidence>
<evidence type="ECO:0000256" key="4">
    <source>
        <dbReference type="ARBA" id="ARBA00022692"/>
    </source>
</evidence>
<evidence type="ECO:0000313" key="13">
    <source>
        <dbReference type="EMBL" id="KAF3959850.1"/>
    </source>
</evidence>
<dbReference type="InterPro" id="IPR050665">
    <property type="entry name" value="Cytochrome_P450_Monooxygen"/>
</dbReference>
<dbReference type="PANTHER" id="PTHR24282">
    <property type="entry name" value="CYTOCHROME P450 FAMILY MEMBER"/>
    <property type="match status" value="1"/>
</dbReference>
<evidence type="ECO:0000256" key="6">
    <source>
        <dbReference type="ARBA" id="ARBA00022989"/>
    </source>
</evidence>
<evidence type="ECO:0000256" key="2">
    <source>
        <dbReference type="ARBA" id="ARBA00010617"/>
    </source>
</evidence>
<dbReference type="PANTHER" id="PTHR24282:SF20">
    <property type="entry name" value="CYTOCHROME P450 CYP749A22-LIKE"/>
    <property type="match status" value="1"/>
</dbReference>
<dbReference type="GO" id="GO:0016020">
    <property type="term" value="C:membrane"/>
    <property type="evidence" value="ECO:0007669"/>
    <property type="project" value="UniProtKB-SubCell"/>
</dbReference>
<gene>
    <name evidence="13" type="ORF">CMV_015372</name>
</gene>
<accession>A0A8J4QV16</accession>
<keyword evidence="14" id="KW-1185">Reference proteome</keyword>
<evidence type="ECO:0000256" key="5">
    <source>
        <dbReference type="ARBA" id="ARBA00022723"/>
    </source>
</evidence>
<evidence type="ECO:0000256" key="8">
    <source>
        <dbReference type="ARBA" id="ARBA00023004"/>
    </source>
</evidence>
<organism evidence="13 14">
    <name type="scientific">Castanea mollissima</name>
    <name type="common">Chinese chestnut</name>
    <dbReference type="NCBI Taxonomy" id="60419"/>
    <lineage>
        <taxon>Eukaryota</taxon>
        <taxon>Viridiplantae</taxon>
        <taxon>Streptophyta</taxon>
        <taxon>Embryophyta</taxon>
        <taxon>Tracheophyta</taxon>
        <taxon>Spermatophyta</taxon>
        <taxon>Magnoliopsida</taxon>
        <taxon>eudicotyledons</taxon>
        <taxon>Gunneridae</taxon>
        <taxon>Pentapetalae</taxon>
        <taxon>rosids</taxon>
        <taxon>fabids</taxon>
        <taxon>Fagales</taxon>
        <taxon>Fagaceae</taxon>
        <taxon>Castanea</taxon>
    </lineage>
</organism>
<protein>
    <recommendedName>
        <fullName evidence="15">Cytochrome P450</fullName>
    </recommendedName>
</protein>
<keyword evidence="8 11" id="KW-0408">Iron</keyword>
<keyword evidence="4" id="KW-0812">Transmembrane</keyword>
<comment type="subcellular location">
    <subcellularLocation>
        <location evidence="1">Membrane</location>
        <topology evidence="1">Single-pass membrane protein</topology>
    </subcellularLocation>
</comment>
<feature type="binding site" description="axial binding residue" evidence="11">
    <location>
        <position position="526"/>
    </location>
    <ligand>
        <name>heme</name>
        <dbReference type="ChEBI" id="CHEBI:30413"/>
    </ligand>
    <ligandPart>
        <name>Fe</name>
        <dbReference type="ChEBI" id="CHEBI:18248"/>
    </ligandPart>
</feature>
<dbReference type="SUPFAM" id="SSF48264">
    <property type="entry name" value="Cytochrome P450"/>
    <property type="match status" value="2"/>
</dbReference>
<keyword evidence="6" id="KW-1133">Transmembrane helix</keyword>
<keyword evidence="5 11" id="KW-0479">Metal-binding</keyword>
<evidence type="ECO:0000256" key="12">
    <source>
        <dbReference type="RuleBase" id="RU000461"/>
    </source>
</evidence>
<dbReference type="InterPro" id="IPR002401">
    <property type="entry name" value="Cyt_P450_E_grp-I"/>
</dbReference>
<keyword evidence="7 12" id="KW-0560">Oxidoreductase</keyword>
<dbReference type="EMBL" id="JRKL02002231">
    <property type="protein sequence ID" value="KAF3959850.1"/>
    <property type="molecule type" value="Genomic_DNA"/>
</dbReference>
<dbReference type="FunFam" id="1.10.630.10:FF:000029">
    <property type="entry name" value="Cytochrome P450 734A1"/>
    <property type="match status" value="1"/>
</dbReference>
<keyword evidence="9 12" id="KW-0503">Monooxygenase</keyword>
<evidence type="ECO:0000256" key="9">
    <source>
        <dbReference type="ARBA" id="ARBA00023033"/>
    </source>
</evidence>
<evidence type="ECO:0000256" key="11">
    <source>
        <dbReference type="PIRSR" id="PIRSR602401-1"/>
    </source>
</evidence>
<evidence type="ECO:0000256" key="7">
    <source>
        <dbReference type="ARBA" id="ARBA00023002"/>
    </source>
</evidence>
<dbReference type="Pfam" id="PF00067">
    <property type="entry name" value="p450"/>
    <property type="match status" value="2"/>
</dbReference>
<sequence>MSRSMDLSHDILSKAQPHIHSWVNKYGKNFLQWSGPRAQLVLAEPELIKEILNNRDNAFQKQKGEDFIKKLLGDGLVTSEGEKLAKMRKLANSAFHAESLKYLMGSQGIKGFSYRSFHGSTKEIMNMKKEAMSRSMDLSHDILSKAQPHIHSWVNKYGKNFLQWSGPRAQLVLTEPELIKEILNNRDNAFQKQKGEDFIKKLLGDGLVTSEGEKWAKMRKLANSAFHAESLKNMIPAMITSVEVMLERWKHHEGKEIEVFEEFRLLTSELISRTAFGSSYLEGENIFRMLMKLTLLTSRNTHKLKFPGISEYFKTSDEIESEQLEKEIFNSILEIIKKKEEKVMTEEVGSFGNDFLQLLVKAYHDANSSPKISIQDLVDECKTFYFAGQETTNSLLAWTVLLLAIHTDWQEEARKEVLNLFGHQNPNPDGITKLKTMGMIINESLRLYPPVLAITREVVRKTRLGKLTLPAELLLFISNIAVQHDPQVWGEDVHLFKPERFSEGVSKATNNNIAAFLPFGMGPRTCVGFNFAITETKIALSMILQRYAFTLSPAYVHSPLQVLTLRPQHGIQVLLHSL</sequence>
<dbReference type="PROSITE" id="PS00086">
    <property type="entry name" value="CYTOCHROME_P450"/>
    <property type="match status" value="1"/>
</dbReference>
<comment type="caution">
    <text evidence="13">The sequence shown here is derived from an EMBL/GenBank/DDBJ whole genome shotgun (WGS) entry which is preliminary data.</text>
</comment>
<evidence type="ECO:0000256" key="10">
    <source>
        <dbReference type="ARBA" id="ARBA00023136"/>
    </source>
</evidence>
<comment type="similarity">
    <text evidence="2 12">Belongs to the cytochrome P450 family.</text>
</comment>
<dbReference type="GO" id="GO:0005506">
    <property type="term" value="F:iron ion binding"/>
    <property type="evidence" value="ECO:0007669"/>
    <property type="project" value="InterPro"/>
</dbReference>
<dbReference type="GO" id="GO:0020037">
    <property type="term" value="F:heme binding"/>
    <property type="evidence" value="ECO:0007669"/>
    <property type="project" value="InterPro"/>
</dbReference>
<evidence type="ECO:0000313" key="14">
    <source>
        <dbReference type="Proteomes" id="UP000737018"/>
    </source>
</evidence>